<protein>
    <submittedName>
        <fullName evidence="1">Uncharacterized protein</fullName>
    </submittedName>
</protein>
<dbReference type="Proteomes" id="UP000054516">
    <property type="component" value="Unassembled WGS sequence"/>
</dbReference>
<reference evidence="1" key="1">
    <citation type="submission" date="2016-03" db="EMBL/GenBank/DDBJ databases">
        <title>Draft genome sequence of Rosellinia necatrix.</title>
        <authorList>
            <person name="Kanematsu S."/>
        </authorList>
    </citation>
    <scope>NUCLEOTIDE SEQUENCE [LARGE SCALE GENOMIC DNA]</scope>
    <source>
        <strain evidence="1">W97</strain>
    </source>
</reference>
<organism evidence="1">
    <name type="scientific">Rosellinia necatrix</name>
    <name type="common">White root-rot fungus</name>
    <dbReference type="NCBI Taxonomy" id="77044"/>
    <lineage>
        <taxon>Eukaryota</taxon>
        <taxon>Fungi</taxon>
        <taxon>Dikarya</taxon>
        <taxon>Ascomycota</taxon>
        <taxon>Pezizomycotina</taxon>
        <taxon>Sordariomycetes</taxon>
        <taxon>Xylariomycetidae</taxon>
        <taxon>Xylariales</taxon>
        <taxon>Xylariaceae</taxon>
        <taxon>Rosellinia</taxon>
    </lineage>
</organism>
<dbReference type="EMBL" id="DF977456">
    <property type="protein sequence ID" value="GAW25687.1"/>
    <property type="molecule type" value="Genomic_DNA"/>
</dbReference>
<evidence type="ECO:0000313" key="2">
    <source>
        <dbReference type="Proteomes" id="UP000054516"/>
    </source>
</evidence>
<evidence type="ECO:0000313" key="1">
    <source>
        <dbReference type="EMBL" id="GAW25687.1"/>
    </source>
</evidence>
<name>A0A1S8A6G7_ROSNE</name>
<accession>A0A1S8A6G7</accession>
<gene>
    <name evidence="1" type="ORF">SAMD00023353_1100590</name>
</gene>
<dbReference type="AlphaFoldDB" id="A0A1S8A6G7"/>
<proteinExistence type="predicted"/>
<sequence>MIADGFTKALPRDKWTTFLKQLNLVDIRDIQQTRKPRGIPEEELDALEDSLEERESGAWIDNV</sequence>
<keyword evidence="2" id="KW-1185">Reference proteome</keyword>